<comment type="caution">
    <text evidence="3">The sequence shown here is derived from an EMBL/GenBank/DDBJ whole genome shotgun (WGS) entry which is preliminary data.</text>
</comment>
<dbReference type="Pfam" id="PF17171">
    <property type="entry name" value="GST_C_6"/>
    <property type="match status" value="1"/>
</dbReference>
<dbReference type="SUPFAM" id="SSF47616">
    <property type="entry name" value="GST C-terminal domain-like"/>
    <property type="match status" value="1"/>
</dbReference>
<feature type="compositionally biased region" description="Low complexity" evidence="1">
    <location>
        <begin position="929"/>
        <end position="1000"/>
    </location>
</feature>
<feature type="compositionally biased region" description="Basic and acidic residues" evidence="1">
    <location>
        <begin position="834"/>
        <end position="847"/>
    </location>
</feature>
<organism evidence="3 4">
    <name type="scientific">Orchesella cincta</name>
    <name type="common">Springtail</name>
    <name type="synonym">Podura cincta</name>
    <dbReference type="NCBI Taxonomy" id="48709"/>
    <lineage>
        <taxon>Eukaryota</taxon>
        <taxon>Metazoa</taxon>
        <taxon>Ecdysozoa</taxon>
        <taxon>Arthropoda</taxon>
        <taxon>Hexapoda</taxon>
        <taxon>Collembola</taxon>
        <taxon>Entomobryomorpha</taxon>
        <taxon>Entomobryoidea</taxon>
        <taxon>Orchesellidae</taxon>
        <taxon>Orchesellinae</taxon>
        <taxon>Orchesella</taxon>
    </lineage>
</organism>
<dbReference type="InterPro" id="IPR036282">
    <property type="entry name" value="Glutathione-S-Trfase_C_sf"/>
</dbReference>
<dbReference type="EMBL" id="LJIJ01000923">
    <property type="protein sequence ID" value="ODM93757.1"/>
    <property type="molecule type" value="Genomic_DNA"/>
</dbReference>
<feature type="compositionally biased region" description="Low complexity" evidence="1">
    <location>
        <begin position="883"/>
        <end position="904"/>
    </location>
</feature>
<evidence type="ECO:0000259" key="2">
    <source>
        <dbReference type="Pfam" id="PF17171"/>
    </source>
</evidence>
<dbReference type="CDD" id="cd03193">
    <property type="entry name" value="GST_C_Metaxin"/>
    <property type="match status" value="1"/>
</dbReference>
<feature type="region of interest" description="Disordered" evidence="1">
    <location>
        <begin position="579"/>
        <end position="684"/>
    </location>
</feature>
<dbReference type="AlphaFoldDB" id="A0A1D2ML50"/>
<sequence length="1160" mass="131329">MRKSTILSYLAGDEKFGNRSIFPPRNRDEEMHSSIYISQDQIVFIEMSSVYNQAATNDLIPLVSQQGVLEVSNVTWNLRLVRWALSVSHVILVVSENVFEPNVFQLMNSAEIIHAMDSALGEGSYPEPIYVCNKTNLELLDKMDGTQEFQKQFTSVIGRTPRISTNYFVLPHIKYDMEHYRFDEFKRSIMEFNRYNRAPFAPDKDGLAKLAQKHNIQDWFQNASRLWDDMNFLKLGFEVIVYSLAASAVPDQKTVEETIYETIERLVQTRSFRRVSIIAGVGSVVIAAWYILRKLSAEGHSVPVPITPSLIVEEGVAVPDHQDHDHLVEAPPEDEKVVIHCCPRGYFTPCIATAPFQLETYLRVTNIPYEVSFCSGANGHNTPFLTIGNKIADDFRSSIRLLSEKHYVDLEKDASASRKTASHLVEVMGILIWRYIFDEGKSIKKIQPIYPLEEVQGFMSDNIKEATMFQPIGRLSREEFVQTFFQGIQDMSAALGKHPYFMGQSPGIVDCHAFAILAQLMWNVPDSPFESQIRRYSNLVEYVARMRDNYWPDWNQLIGKPEEYEALSVRDESISRLASEERLKRRRSSRSRGRDSSRGCKLERILTPGDNEELTKRKREGSSVKSETEKAADSPKPETTVESEKKVDVPESTPVAVKKEESQSQPKKEATPSEPSPPVVNVTSTANTNANVQPVGILKSNVVVAKQKSGLVSGSGANTNLTGQEVPNSDPTLSNQKQQPPLPPQQSRQPPPAQRQPTSLPAQQAAGHLPKQQTQQQQPLHQDSVLQVHKNSVKFADNATESVVFAMDEKTDKNVTEATKNSPSYTLSSINEMTSRKNSEIPVRKPNPEPLQTQPSKKTVAVILHEKQFPAKRPSNAPPTIPASQQSQQSGNVQVANNNQNQPPKLQKAATDNNQRQSLHYQQHIGNVTQTQQRSQSQPTQQQQYQPQRQQPPTTPQHPQQQFQQLRQQPPPQQQQQQQQFHSEHQQLSANQNRQQQLQPPRRETERAISAVNAVNNNNVMMSGPPQHATNNNYESIQIEGPPGPPGFKLQENVHLPPADENAHQQFYAQHSQMRQGYRAPYGRPTVYTNAVYQSPPPPMRYGGQMGPPAMSMFAQMPMEEFQKEAYYQQQQEYQYQNGMMPTSYVVADHMTPTMLQRFY</sequence>
<dbReference type="GO" id="GO:0005737">
    <property type="term" value="C:cytoplasm"/>
    <property type="evidence" value="ECO:0007669"/>
    <property type="project" value="TreeGrafter"/>
</dbReference>
<dbReference type="PANTHER" id="PTHR12289">
    <property type="entry name" value="METAXIN RELATED"/>
    <property type="match status" value="1"/>
</dbReference>
<feature type="compositionally biased region" description="Polar residues" evidence="1">
    <location>
        <begin position="712"/>
        <end position="735"/>
    </location>
</feature>
<evidence type="ECO:0000313" key="4">
    <source>
        <dbReference type="Proteomes" id="UP000094527"/>
    </source>
</evidence>
<dbReference type="Proteomes" id="UP000094527">
    <property type="component" value="Unassembled WGS sequence"/>
</dbReference>
<dbReference type="PANTHER" id="PTHR12289:SF41">
    <property type="entry name" value="FAILED AXON CONNECTIONS-RELATED"/>
    <property type="match status" value="1"/>
</dbReference>
<feature type="compositionally biased region" description="Basic and acidic residues" evidence="1">
    <location>
        <begin position="592"/>
        <end position="604"/>
    </location>
</feature>
<reference evidence="3 4" key="1">
    <citation type="journal article" date="2016" name="Genome Biol. Evol.">
        <title>Gene Family Evolution Reflects Adaptation to Soil Environmental Stressors in the Genome of the Collembolan Orchesella cincta.</title>
        <authorList>
            <person name="Faddeeva-Vakhrusheva A."/>
            <person name="Derks M.F."/>
            <person name="Anvar S.Y."/>
            <person name="Agamennone V."/>
            <person name="Suring W."/>
            <person name="Smit S."/>
            <person name="van Straalen N.M."/>
            <person name="Roelofs D."/>
        </authorList>
    </citation>
    <scope>NUCLEOTIDE SEQUENCE [LARGE SCALE GENOMIC DNA]</scope>
    <source>
        <tissue evidence="3">Mixed pool</tissue>
    </source>
</reference>
<feature type="compositionally biased region" description="Basic and acidic residues" evidence="1">
    <location>
        <begin position="620"/>
        <end position="636"/>
    </location>
</feature>
<accession>A0A1D2ML50</accession>
<name>A0A1D2ML50_ORCCI</name>
<feature type="compositionally biased region" description="Polar residues" evidence="1">
    <location>
        <begin position="816"/>
        <end position="833"/>
    </location>
</feature>
<evidence type="ECO:0000313" key="3">
    <source>
        <dbReference type="EMBL" id="ODM93757.1"/>
    </source>
</evidence>
<dbReference type="InterPro" id="IPR050931">
    <property type="entry name" value="Mito_Protein_Transport_Metaxin"/>
</dbReference>
<feature type="region of interest" description="Disordered" evidence="1">
    <location>
        <begin position="928"/>
        <end position="1006"/>
    </location>
</feature>
<dbReference type="InterPro" id="IPR033468">
    <property type="entry name" value="Metaxin_GST"/>
</dbReference>
<dbReference type="OrthoDB" id="79514at2759"/>
<proteinExistence type="predicted"/>
<feature type="compositionally biased region" description="Basic and acidic residues" evidence="1">
    <location>
        <begin position="657"/>
        <end position="671"/>
    </location>
</feature>
<gene>
    <name evidence="3" type="ORF">Ocin01_12925</name>
</gene>
<feature type="region of interest" description="Disordered" evidence="1">
    <location>
        <begin position="814"/>
        <end position="857"/>
    </location>
</feature>
<feature type="domain" description="Metaxin glutathione S-transferase" evidence="2">
    <location>
        <begin position="489"/>
        <end position="546"/>
    </location>
</feature>
<feature type="region of interest" description="Disordered" evidence="1">
    <location>
        <begin position="712"/>
        <end position="782"/>
    </location>
</feature>
<feature type="compositionally biased region" description="Pro residues" evidence="1">
    <location>
        <begin position="740"/>
        <end position="754"/>
    </location>
</feature>
<protein>
    <recommendedName>
        <fullName evidence="2">Metaxin glutathione S-transferase domain-containing protein</fullName>
    </recommendedName>
</protein>
<dbReference type="Gene3D" id="1.20.1050.10">
    <property type="match status" value="1"/>
</dbReference>
<evidence type="ECO:0000256" key="1">
    <source>
        <dbReference type="SAM" id="MobiDB-lite"/>
    </source>
</evidence>
<feature type="region of interest" description="Disordered" evidence="1">
    <location>
        <begin position="869"/>
        <end position="914"/>
    </location>
</feature>
<keyword evidence="4" id="KW-1185">Reference proteome</keyword>